<evidence type="ECO:0000256" key="2">
    <source>
        <dbReference type="ARBA" id="ARBA00022719"/>
    </source>
</evidence>
<comment type="similarity">
    <text evidence="1 3 4">Belongs to the complex I 20 kDa subunit family.</text>
</comment>
<protein>
    <recommendedName>
        <fullName evidence="3">NADH-quinone oxidoreductase subunit B</fullName>
        <ecNumber evidence="3">7.1.1.-</ecNumber>
    </recommendedName>
    <alternativeName>
        <fullName evidence="3">NADH dehydrogenase I subunit B</fullName>
    </alternativeName>
    <alternativeName>
        <fullName evidence="3">NDH-1 subunit B</fullName>
    </alternativeName>
</protein>
<evidence type="ECO:0000256" key="1">
    <source>
        <dbReference type="ARBA" id="ARBA00009173"/>
    </source>
</evidence>
<evidence type="ECO:0000313" key="7">
    <source>
        <dbReference type="Proteomes" id="UP001596472"/>
    </source>
</evidence>
<comment type="function">
    <text evidence="3">NDH-1 shuttles electrons from NADH, via FMN and iron-sulfur (Fe-S) centers, to quinones in the respiratory chain. The immediate electron acceptor for the enzyme in this species is believed to be ubiquinone. Couples the redox reaction to proton translocation (for every two electrons transferred, four hydrogen ions are translocated across the cytoplasmic membrane), and thus conserves the redox energy in a proton gradient.</text>
</comment>
<comment type="cofactor">
    <cofactor evidence="3">
        <name>[4Fe-4S] cluster</name>
        <dbReference type="ChEBI" id="CHEBI:49883"/>
    </cofactor>
    <text evidence="3">Binds 1 [4Fe-4S] cluster.</text>
</comment>
<sequence length="179" mass="19808">MVTDNNSTAHAAYDSKIEGNVIVTRVDAAMNWMRKNSMWPMPMGLACCAIEMMASACSRFDLSRFGMEVMRFSPRQADVMIVSGTVTYKMALAVKRVWDQMPEPKWCIAMGACASSGGMYRSYAVLQGIDQLIPVDVYISGCPPRPEALIAGLMKLQDEVDKTPAVANQKKEFFEELSS</sequence>
<dbReference type="InterPro" id="IPR006138">
    <property type="entry name" value="NADH_UQ_OxRdtase_20Kd_su"/>
</dbReference>
<comment type="caution">
    <text evidence="6">The sequence shown here is derived from an EMBL/GenBank/DDBJ whole genome shotgun (WGS) entry which is preliminary data.</text>
</comment>
<keyword evidence="6" id="KW-0560">Oxidoreductase</keyword>
<feature type="domain" description="NADH:ubiquinone oxidoreductase-like 20kDa subunit" evidence="5">
    <location>
        <begin position="47"/>
        <end position="156"/>
    </location>
</feature>
<keyword evidence="3 4" id="KW-0408">Iron</keyword>
<comment type="catalytic activity">
    <reaction evidence="3">
        <text>a quinone + NADH + 5 H(+)(in) = a quinol + NAD(+) + 4 H(+)(out)</text>
        <dbReference type="Rhea" id="RHEA:57888"/>
        <dbReference type="ChEBI" id="CHEBI:15378"/>
        <dbReference type="ChEBI" id="CHEBI:24646"/>
        <dbReference type="ChEBI" id="CHEBI:57540"/>
        <dbReference type="ChEBI" id="CHEBI:57945"/>
        <dbReference type="ChEBI" id="CHEBI:132124"/>
    </reaction>
</comment>
<dbReference type="EMBL" id="JBHTBS010000003">
    <property type="protein sequence ID" value="MFC7337073.1"/>
    <property type="molecule type" value="Genomic_DNA"/>
</dbReference>
<keyword evidence="3 4" id="KW-0004">4Fe-4S</keyword>
<feature type="binding site" evidence="3">
    <location>
        <position position="47"/>
    </location>
    <ligand>
        <name>[4Fe-4S] cluster</name>
        <dbReference type="ChEBI" id="CHEBI:49883"/>
    </ligand>
</feature>
<feature type="binding site" evidence="3">
    <location>
        <position position="142"/>
    </location>
    <ligand>
        <name>[4Fe-4S] cluster</name>
        <dbReference type="ChEBI" id="CHEBI:49883"/>
    </ligand>
</feature>
<keyword evidence="3" id="KW-0813">Transport</keyword>
<comment type="subcellular location">
    <subcellularLocation>
        <location evidence="3">Cell membrane</location>
        <topology evidence="3">Peripheral membrane protein</topology>
        <orientation evidence="3">Cytoplasmic side</orientation>
    </subcellularLocation>
</comment>
<dbReference type="NCBIfam" id="NF005012">
    <property type="entry name" value="PRK06411.1"/>
    <property type="match status" value="1"/>
</dbReference>
<evidence type="ECO:0000256" key="3">
    <source>
        <dbReference type="HAMAP-Rule" id="MF_01356"/>
    </source>
</evidence>
<dbReference type="SUPFAM" id="SSF56770">
    <property type="entry name" value="HydA/Nqo6-like"/>
    <property type="match status" value="1"/>
</dbReference>
<dbReference type="NCBIfam" id="TIGR01957">
    <property type="entry name" value="nuoB_fam"/>
    <property type="match status" value="1"/>
</dbReference>
<feature type="binding site" evidence="3">
    <location>
        <position position="48"/>
    </location>
    <ligand>
        <name>[4Fe-4S] cluster</name>
        <dbReference type="ChEBI" id="CHEBI:49883"/>
    </ligand>
</feature>
<evidence type="ECO:0000259" key="5">
    <source>
        <dbReference type="Pfam" id="PF01058"/>
    </source>
</evidence>
<gene>
    <name evidence="3 6" type="primary">nuoB</name>
    <name evidence="6" type="ORF">ACFQY0_07785</name>
</gene>
<organism evidence="6 7">
    <name type="scientific">Haloferula chungangensis</name>
    <dbReference type="NCBI Taxonomy" id="1048331"/>
    <lineage>
        <taxon>Bacteria</taxon>
        <taxon>Pseudomonadati</taxon>
        <taxon>Verrucomicrobiota</taxon>
        <taxon>Verrucomicrobiia</taxon>
        <taxon>Verrucomicrobiales</taxon>
        <taxon>Verrucomicrobiaceae</taxon>
        <taxon>Haloferula</taxon>
    </lineage>
</organism>
<keyword evidence="7" id="KW-1185">Reference proteome</keyword>
<dbReference type="HAMAP" id="MF_01356">
    <property type="entry name" value="NDH1_NuoB"/>
    <property type="match status" value="1"/>
</dbReference>
<keyword evidence="3" id="KW-1278">Translocase</keyword>
<name>A0ABW2L5T3_9BACT</name>
<dbReference type="Pfam" id="PF01058">
    <property type="entry name" value="Oxidored_q6"/>
    <property type="match status" value="1"/>
</dbReference>
<accession>A0ABW2L5T3</accession>
<keyword evidence="3" id="KW-1003">Cell membrane</keyword>
<dbReference type="PANTHER" id="PTHR11995">
    <property type="entry name" value="NADH DEHYDROGENASE"/>
    <property type="match status" value="1"/>
</dbReference>
<dbReference type="GO" id="GO:0050136">
    <property type="term" value="F:NADH dehydrogenase (quinone) (non-electrogenic) activity"/>
    <property type="evidence" value="ECO:0007669"/>
    <property type="project" value="UniProtKB-EC"/>
</dbReference>
<evidence type="ECO:0000256" key="4">
    <source>
        <dbReference type="RuleBase" id="RU004464"/>
    </source>
</evidence>
<keyword evidence="3 4" id="KW-0479">Metal-binding</keyword>
<keyword evidence="2 3" id="KW-0874">Quinone</keyword>
<proteinExistence type="inferred from homology"/>
<evidence type="ECO:0000313" key="6">
    <source>
        <dbReference type="EMBL" id="MFC7337073.1"/>
    </source>
</evidence>
<keyword evidence="3" id="KW-0472">Membrane</keyword>
<dbReference type="RefSeq" id="WP_379711041.1">
    <property type="nucleotide sequence ID" value="NZ_JBHTBS010000003.1"/>
</dbReference>
<dbReference type="EC" id="7.1.1.-" evidence="3"/>
<dbReference type="NCBIfam" id="NF011390">
    <property type="entry name" value="PRK14815.1"/>
    <property type="match status" value="1"/>
</dbReference>
<dbReference type="Gene3D" id="3.40.50.12280">
    <property type="match status" value="1"/>
</dbReference>
<reference evidence="7" key="1">
    <citation type="journal article" date="2019" name="Int. J. Syst. Evol. Microbiol.">
        <title>The Global Catalogue of Microorganisms (GCM) 10K type strain sequencing project: providing services to taxonomists for standard genome sequencing and annotation.</title>
        <authorList>
            <consortium name="The Broad Institute Genomics Platform"/>
            <consortium name="The Broad Institute Genome Sequencing Center for Infectious Disease"/>
            <person name="Wu L."/>
            <person name="Ma J."/>
        </authorList>
    </citation>
    <scope>NUCLEOTIDE SEQUENCE [LARGE SCALE GENOMIC DNA]</scope>
    <source>
        <strain evidence="7">CGMCC 4.1467</strain>
    </source>
</reference>
<comment type="subunit">
    <text evidence="3">NDH-1 is composed of 14 different subunits. Subunits NuoB, C, D, E, F, and G constitute the peripheral sector of the complex.</text>
</comment>
<keyword evidence="3 4" id="KW-0520">NAD</keyword>
<keyword evidence="3 4" id="KW-0411">Iron-sulfur</keyword>
<dbReference type="PANTHER" id="PTHR11995:SF14">
    <property type="entry name" value="NADH DEHYDROGENASE [UBIQUINONE] IRON-SULFUR PROTEIN 7, MITOCHONDRIAL"/>
    <property type="match status" value="1"/>
</dbReference>
<feature type="binding site" evidence="3">
    <location>
        <position position="113"/>
    </location>
    <ligand>
        <name>[4Fe-4S] cluster</name>
        <dbReference type="ChEBI" id="CHEBI:49883"/>
    </ligand>
</feature>
<keyword evidence="3" id="KW-0830">Ubiquinone</keyword>
<dbReference type="InterPro" id="IPR006137">
    <property type="entry name" value="NADH_UbQ_OxRdtase-like_20kDa"/>
</dbReference>
<dbReference type="Proteomes" id="UP001596472">
    <property type="component" value="Unassembled WGS sequence"/>
</dbReference>